<dbReference type="GO" id="GO:0007204">
    <property type="term" value="P:positive regulation of cytosolic calcium ion concentration"/>
    <property type="evidence" value="ECO:0007669"/>
    <property type="project" value="TreeGrafter"/>
</dbReference>
<dbReference type="GeneTree" id="ENSGT01130000278308"/>
<feature type="transmembrane region" description="Helical" evidence="18">
    <location>
        <begin position="139"/>
        <end position="157"/>
    </location>
</feature>
<proteinExistence type="inferred from homology"/>
<dbReference type="GO" id="GO:0019722">
    <property type="term" value="P:calcium-mediated signaling"/>
    <property type="evidence" value="ECO:0007669"/>
    <property type="project" value="TreeGrafter"/>
</dbReference>
<name>A0A8C5N2E3_9ANUR</name>
<keyword evidence="21" id="KW-1185">Reference proteome</keyword>
<dbReference type="PANTHER" id="PTHR10489:SF957">
    <property type="entry name" value="B2 BRADYKININ RECEPTOR"/>
    <property type="match status" value="1"/>
</dbReference>
<dbReference type="Gene3D" id="1.20.1070.10">
    <property type="entry name" value="Rhodopsin 7-helix transmembrane proteins"/>
    <property type="match status" value="1"/>
</dbReference>
<evidence type="ECO:0000256" key="7">
    <source>
        <dbReference type="ARBA" id="ARBA00023040"/>
    </source>
</evidence>
<evidence type="ECO:0000256" key="11">
    <source>
        <dbReference type="ARBA" id="ARBA00023170"/>
    </source>
</evidence>
<evidence type="ECO:0000256" key="13">
    <source>
        <dbReference type="ARBA" id="ARBA00023224"/>
    </source>
</evidence>
<feature type="transmembrane region" description="Helical" evidence="18">
    <location>
        <begin position="280"/>
        <end position="299"/>
    </location>
</feature>
<evidence type="ECO:0000256" key="15">
    <source>
        <dbReference type="ARBA" id="ARBA00025423"/>
    </source>
</evidence>
<keyword evidence="11 17" id="KW-0675">Receptor</keyword>
<evidence type="ECO:0000259" key="19">
    <source>
        <dbReference type="PROSITE" id="PS50262"/>
    </source>
</evidence>
<keyword evidence="3" id="KW-1003">Cell membrane</keyword>
<evidence type="ECO:0000256" key="4">
    <source>
        <dbReference type="ARBA" id="ARBA00022553"/>
    </source>
</evidence>
<dbReference type="InterPro" id="IPR017452">
    <property type="entry name" value="GPCR_Rhodpsn_7TM"/>
</dbReference>
<keyword evidence="9" id="KW-0564">Palmitate</keyword>
<reference evidence="20" key="2">
    <citation type="submission" date="2025-09" db="UniProtKB">
        <authorList>
            <consortium name="Ensembl"/>
        </authorList>
    </citation>
    <scope>IDENTIFICATION</scope>
</reference>
<evidence type="ECO:0000256" key="16">
    <source>
        <dbReference type="ARBA" id="ARBA00025954"/>
    </source>
</evidence>
<dbReference type="GO" id="GO:0006939">
    <property type="term" value="P:smooth muscle contraction"/>
    <property type="evidence" value="ECO:0007669"/>
    <property type="project" value="InterPro"/>
</dbReference>
<dbReference type="PRINTS" id="PR00994">
    <property type="entry name" value="BRADYKINNB2R"/>
</dbReference>
<evidence type="ECO:0000256" key="17">
    <source>
        <dbReference type="RuleBase" id="RU000688"/>
    </source>
</evidence>
<evidence type="ECO:0000256" key="8">
    <source>
        <dbReference type="ARBA" id="ARBA00023136"/>
    </source>
</evidence>
<keyword evidence="4" id="KW-0597">Phosphoprotein</keyword>
<dbReference type="GO" id="GO:0016493">
    <property type="term" value="F:C-C chemokine receptor activity"/>
    <property type="evidence" value="ECO:0007669"/>
    <property type="project" value="TreeGrafter"/>
</dbReference>
<dbReference type="GO" id="GO:0006955">
    <property type="term" value="P:immune response"/>
    <property type="evidence" value="ECO:0007669"/>
    <property type="project" value="TreeGrafter"/>
</dbReference>
<organism evidence="20 21">
    <name type="scientific">Leptobrachium leishanense</name>
    <name type="common">Leishan spiny toad</name>
    <dbReference type="NCBI Taxonomy" id="445787"/>
    <lineage>
        <taxon>Eukaryota</taxon>
        <taxon>Metazoa</taxon>
        <taxon>Chordata</taxon>
        <taxon>Craniata</taxon>
        <taxon>Vertebrata</taxon>
        <taxon>Euteleostomi</taxon>
        <taxon>Amphibia</taxon>
        <taxon>Batrachia</taxon>
        <taxon>Anura</taxon>
        <taxon>Pelobatoidea</taxon>
        <taxon>Megophryidae</taxon>
        <taxon>Leptobrachium</taxon>
    </lineage>
</organism>
<feature type="transmembrane region" description="Helical" evidence="18">
    <location>
        <begin position="190"/>
        <end position="212"/>
    </location>
</feature>
<dbReference type="GO" id="GO:0060326">
    <property type="term" value="P:cell chemotaxis"/>
    <property type="evidence" value="ECO:0007669"/>
    <property type="project" value="TreeGrafter"/>
</dbReference>
<evidence type="ECO:0000313" key="20">
    <source>
        <dbReference type="Ensembl" id="ENSLLEP00000020571.1"/>
    </source>
</evidence>
<dbReference type="OrthoDB" id="6076970at2759"/>
<feature type="transmembrane region" description="Helical" evidence="18">
    <location>
        <begin position="233"/>
        <end position="256"/>
    </location>
</feature>
<dbReference type="PROSITE" id="PS00237">
    <property type="entry name" value="G_PROTEIN_RECEP_F1_1"/>
    <property type="match status" value="1"/>
</dbReference>
<dbReference type="Ensembl" id="ENSLLET00000021378.1">
    <property type="protein sequence ID" value="ENSLLEP00000020571.1"/>
    <property type="gene ID" value="ENSLLEG00000013038.1"/>
</dbReference>
<comment type="subunit">
    <text evidence="16">Forms a complex with PECAM1 and GNAQ. Interacts with PECAM1.</text>
</comment>
<dbReference type="GO" id="GO:0042310">
    <property type="term" value="P:vasoconstriction"/>
    <property type="evidence" value="ECO:0007669"/>
    <property type="project" value="InterPro"/>
</dbReference>
<dbReference type="PROSITE" id="PS50262">
    <property type="entry name" value="G_PROTEIN_RECEP_F1_2"/>
    <property type="match status" value="1"/>
</dbReference>
<sequence>GSMKTSTSNQSIECDAFEDISWLFKYQVHFMWIVFAFGFVENLFVIMVFLLHKNRCTVAEIYLGNLAAADLLFVLSLPFWAFTLSNSFVWIFGGFLCVVINAFAQLNMYSSIYFLMMVSIDRYLALVKTMSAGRMRRVGCAKFNCLLIWLFAALMSVPKIAFRHVIVHPYINNTMCLIDAPNQWHIASNFLLNIVGFLIPLIVIMFCSLQIINVLRNNSMQKFKDFNTERKATLLVFAVLLLFIACWLPFHIFTFLDSLDHLEMFQKCYMTAIIEIGNQISTYMGFSNSCFNPLLYVLVGNHFRKKAMEVYRQYFPRPQRDRNASIPTDFSYDTARTSISMGTQNRIL</sequence>
<keyword evidence="14" id="KW-0449">Lipoprotein</keyword>
<keyword evidence="7 17" id="KW-0297">G-protein coupled receptor</keyword>
<keyword evidence="13 17" id="KW-0807">Transducer</keyword>
<keyword evidence="10" id="KW-1015">Disulfide bond</keyword>
<evidence type="ECO:0000256" key="2">
    <source>
        <dbReference type="ARBA" id="ARBA00013512"/>
    </source>
</evidence>
<evidence type="ECO:0000256" key="10">
    <source>
        <dbReference type="ARBA" id="ARBA00023157"/>
    </source>
</evidence>
<dbReference type="InterPro" id="IPR001504">
    <property type="entry name" value="Brdyknn_2_rcpt"/>
</dbReference>
<protein>
    <recommendedName>
        <fullName evidence="2">B2 bradykinin receptor</fullName>
    </recommendedName>
</protein>
<comment type="similarity">
    <text evidence="17">Belongs to the G-protein coupled receptor 1 family.</text>
</comment>
<feature type="domain" description="G-protein coupled receptors family 1 profile" evidence="19">
    <location>
        <begin position="41"/>
        <end position="296"/>
    </location>
</feature>
<keyword evidence="5 17" id="KW-0812">Transmembrane</keyword>
<dbReference type="Pfam" id="PF00001">
    <property type="entry name" value="7tm_1"/>
    <property type="match status" value="1"/>
</dbReference>
<dbReference type="AlphaFoldDB" id="A0A8C5N2E3"/>
<accession>A0A8C5N2E3</accession>
<feature type="transmembrane region" description="Helical" evidence="18">
    <location>
        <begin position="30"/>
        <end position="51"/>
    </location>
</feature>
<evidence type="ECO:0000256" key="3">
    <source>
        <dbReference type="ARBA" id="ARBA00022475"/>
    </source>
</evidence>
<comment type="function">
    <text evidence="15">Receptor for bradykinin. It is associated with G proteins that activate a phosphatidylinositol-calcium second messenger system.</text>
</comment>
<dbReference type="Proteomes" id="UP000694569">
    <property type="component" value="Unplaced"/>
</dbReference>
<dbReference type="InterPro" id="IPR000496">
    <property type="entry name" value="Brdyknn_rcpt"/>
</dbReference>
<evidence type="ECO:0000256" key="18">
    <source>
        <dbReference type="SAM" id="Phobius"/>
    </source>
</evidence>
<dbReference type="PANTHER" id="PTHR10489">
    <property type="entry name" value="CELL ADHESION MOLECULE"/>
    <property type="match status" value="1"/>
</dbReference>
<dbReference type="FunFam" id="1.20.1070.10:FF:000201">
    <property type="entry name" value="Bradykinin receptor B2"/>
    <property type="match status" value="1"/>
</dbReference>
<keyword evidence="12" id="KW-0325">Glycoprotein</keyword>
<comment type="subcellular location">
    <subcellularLocation>
        <location evidence="1">Cell membrane</location>
        <topology evidence="1">Multi-pass membrane protein</topology>
    </subcellularLocation>
</comment>
<evidence type="ECO:0000256" key="12">
    <source>
        <dbReference type="ARBA" id="ARBA00023180"/>
    </source>
</evidence>
<dbReference type="InterPro" id="IPR000276">
    <property type="entry name" value="GPCR_Rhodpsn"/>
</dbReference>
<evidence type="ECO:0000256" key="5">
    <source>
        <dbReference type="ARBA" id="ARBA00022692"/>
    </source>
</evidence>
<dbReference type="InterPro" id="IPR050119">
    <property type="entry name" value="CCR1-9-like"/>
</dbReference>
<feature type="transmembrane region" description="Helical" evidence="18">
    <location>
        <begin position="63"/>
        <end position="82"/>
    </location>
</feature>
<dbReference type="PRINTS" id="PR00237">
    <property type="entry name" value="GPCRRHODOPSN"/>
</dbReference>
<evidence type="ECO:0000256" key="6">
    <source>
        <dbReference type="ARBA" id="ARBA00022989"/>
    </source>
</evidence>
<evidence type="ECO:0000256" key="1">
    <source>
        <dbReference type="ARBA" id="ARBA00004651"/>
    </source>
</evidence>
<keyword evidence="6 18" id="KW-1133">Transmembrane helix</keyword>
<keyword evidence="8 18" id="KW-0472">Membrane</keyword>
<evidence type="ECO:0000313" key="21">
    <source>
        <dbReference type="Proteomes" id="UP000694569"/>
    </source>
</evidence>
<reference evidence="20" key="1">
    <citation type="submission" date="2025-08" db="UniProtKB">
        <authorList>
            <consortium name="Ensembl"/>
        </authorList>
    </citation>
    <scope>IDENTIFICATION</scope>
</reference>
<evidence type="ECO:0000256" key="9">
    <source>
        <dbReference type="ARBA" id="ARBA00023139"/>
    </source>
</evidence>
<dbReference type="GO" id="GO:0004947">
    <property type="term" value="F:bradykinin receptor activity"/>
    <property type="evidence" value="ECO:0007669"/>
    <property type="project" value="InterPro"/>
</dbReference>
<gene>
    <name evidence="20" type="primary">BDKRB2</name>
</gene>
<dbReference type="GO" id="GO:0019957">
    <property type="term" value="F:C-C chemokine binding"/>
    <property type="evidence" value="ECO:0007669"/>
    <property type="project" value="TreeGrafter"/>
</dbReference>
<dbReference type="PRINTS" id="PR00425">
    <property type="entry name" value="BRADYKININR"/>
</dbReference>
<dbReference type="GO" id="GO:0009897">
    <property type="term" value="C:external side of plasma membrane"/>
    <property type="evidence" value="ECO:0007669"/>
    <property type="project" value="TreeGrafter"/>
</dbReference>
<dbReference type="SUPFAM" id="SSF81321">
    <property type="entry name" value="Family A G protein-coupled receptor-like"/>
    <property type="match status" value="1"/>
</dbReference>
<feature type="transmembrane region" description="Helical" evidence="18">
    <location>
        <begin position="88"/>
        <end position="118"/>
    </location>
</feature>
<evidence type="ECO:0000256" key="14">
    <source>
        <dbReference type="ARBA" id="ARBA00023288"/>
    </source>
</evidence>